<proteinExistence type="inferred from homology"/>
<evidence type="ECO:0000259" key="8">
    <source>
        <dbReference type="Pfam" id="PF04316"/>
    </source>
</evidence>
<keyword evidence="5" id="KW-0805">Transcription regulation</keyword>
<feature type="region of interest" description="Disordered" evidence="7">
    <location>
        <begin position="1"/>
        <end position="32"/>
    </location>
</feature>
<evidence type="ECO:0000256" key="5">
    <source>
        <dbReference type="ARBA" id="ARBA00023015"/>
    </source>
</evidence>
<sequence>MKIQGPNHLNLNPYQKPYQQQAKMGKGKTSEDKVEISSEAKKMLETNPIADERKKKVEKLTEQVQSGEYNIDPETTAKKMIEFFRK</sequence>
<keyword evidence="10" id="KW-1185">Reference proteome</keyword>
<comment type="caution">
    <text evidence="9">The sequence shown here is derived from an EMBL/GenBank/DDBJ whole genome shotgun (WGS) entry which is preliminary data.</text>
</comment>
<dbReference type="OrthoDB" id="2991036at2"/>
<keyword evidence="3" id="KW-0678">Repressor</keyword>
<dbReference type="InterPro" id="IPR035890">
    <property type="entry name" value="Anti-sigma-28_factor_FlgM_sf"/>
</dbReference>
<organism evidence="9 10">
    <name type="scientific">Melghiribacillus thermohalophilus</name>
    <dbReference type="NCBI Taxonomy" id="1324956"/>
    <lineage>
        <taxon>Bacteria</taxon>
        <taxon>Bacillati</taxon>
        <taxon>Bacillota</taxon>
        <taxon>Bacilli</taxon>
        <taxon>Bacillales</taxon>
        <taxon>Bacillaceae</taxon>
        <taxon>Melghiribacillus</taxon>
    </lineage>
</organism>
<feature type="compositionally biased region" description="Polar residues" evidence="7">
    <location>
        <begin position="7"/>
        <end position="22"/>
    </location>
</feature>
<keyword evidence="6" id="KW-0804">Transcription</keyword>
<accession>A0A4R3MVT8</accession>
<dbReference type="RefSeq" id="WP_132372039.1">
    <property type="nucleotide sequence ID" value="NZ_SMAN01000013.1"/>
</dbReference>
<name>A0A4R3MVT8_9BACI</name>
<evidence type="ECO:0000256" key="6">
    <source>
        <dbReference type="ARBA" id="ARBA00023163"/>
    </source>
</evidence>
<evidence type="ECO:0000256" key="7">
    <source>
        <dbReference type="SAM" id="MobiDB-lite"/>
    </source>
</evidence>
<dbReference type="InterPro" id="IPR031316">
    <property type="entry name" value="FlgM_C"/>
</dbReference>
<evidence type="ECO:0000313" key="9">
    <source>
        <dbReference type="EMBL" id="TCT20454.1"/>
    </source>
</evidence>
<comment type="similarity">
    <text evidence="1">Belongs to the FlgM family.</text>
</comment>
<evidence type="ECO:0000313" key="10">
    <source>
        <dbReference type="Proteomes" id="UP000294650"/>
    </source>
</evidence>
<dbReference type="NCBIfam" id="TIGR03824">
    <property type="entry name" value="FlgM_jcvi"/>
    <property type="match status" value="1"/>
</dbReference>
<reference evidence="9 10" key="1">
    <citation type="submission" date="2019-03" db="EMBL/GenBank/DDBJ databases">
        <title>Genomic Encyclopedia of Type Strains, Phase IV (KMG-IV): sequencing the most valuable type-strain genomes for metagenomic binning, comparative biology and taxonomic classification.</title>
        <authorList>
            <person name="Goeker M."/>
        </authorList>
    </citation>
    <scope>NUCLEOTIDE SEQUENCE [LARGE SCALE GENOMIC DNA]</scope>
    <source>
        <strain evidence="9 10">DSM 25894</strain>
    </source>
</reference>
<dbReference type="GO" id="GO:0044781">
    <property type="term" value="P:bacterial-type flagellum organization"/>
    <property type="evidence" value="ECO:0007669"/>
    <property type="project" value="UniProtKB-KW"/>
</dbReference>
<evidence type="ECO:0000256" key="4">
    <source>
        <dbReference type="ARBA" id="ARBA00022795"/>
    </source>
</evidence>
<dbReference type="Proteomes" id="UP000294650">
    <property type="component" value="Unassembled WGS sequence"/>
</dbReference>
<gene>
    <name evidence="9" type="ORF">EDD68_11317</name>
</gene>
<dbReference type="Pfam" id="PF04316">
    <property type="entry name" value="FlgM"/>
    <property type="match status" value="1"/>
</dbReference>
<dbReference type="GO" id="GO:0045892">
    <property type="term" value="P:negative regulation of DNA-templated transcription"/>
    <property type="evidence" value="ECO:0007669"/>
    <property type="project" value="InterPro"/>
</dbReference>
<dbReference type="EMBL" id="SMAN01000013">
    <property type="protein sequence ID" value="TCT20454.1"/>
    <property type="molecule type" value="Genomic_DNA"/>
</dbReference>
<dbReference type="AlphaFoldDB" id="A0A4R3MVT8"/>
<dbReference type="Gene3D" id="6.10.140.30">
    <property type="entry name" value="Anti-sigma-28 factor FlgM"/>
    <property type="match status" value="1"/>
</dbReference>
<evidence type="ECO:0000256" key="1">
    <source>
        <dbReference type="ARBA" id="ARBA00005322"/>
    </source>
</evidence>
<evidence type="ECO:0000256" key="3">
    <source>
        <dbReference type="ARBA" id="ARBA00022491"/>
    </source>
</evidence>
<dbReference type="InterPro" id="IPR007412">
    <property type="entry name" value="FlgM"/>
</dbReference>
<protein>
    <recommendedName>
        <fullName evidence="2">Negative regulator of flagellin synthesis</fullName>
    </recommendedName>
</protein>
<evidence type="ECO:0000256" key="2">
    <source>
        <dbReference type="ARBA" id="ARBA00017823"/>
    </source>
</evidence>
<feature type="domain" description="Anti-sigma-28 factor FlgM C-terminal" evidence="8">
    <location>
        <begin position="32"/>
        <end position="82"/>
    </location>
</feature>
<keyword evidence="4" id="KW-1005">Bacterial flagellum biogenesis</keyword>
<dbReference type="SUPFAM" id="SSF101498">
    <property type="entry name" value="Anti-sigma factor FlgM"/>
    <property type="match status" value="1"/>
</dbReference>